<feature type="compositionally biased region" description="Low complexity" evidence="2">
    <location>
        <begin position="251"/>
        <end position="261"/>
    </location>
</feature>
<comment type="caution">
    <text evidence="3">The sequence shown here is derived from an EMBL/GenBank/DDBJ whole genome shotgun (WGS) entry which is preliminary data.</text>
</comment>
<feature type="compositionally biased region" description="Polar residues" evidence="2">
    <location>
        <begin position="78"/>
        <end position="87"/>
    </location>
</feature>
<feature type="compositionally biased region" description="Basic and acidic residues" evidence="2">
    <location>
        <begin position="805"/>
        <end position="820"/>
    </location>
</feature>
<organism evidence="3 4">
    <name type="scientific">Catenaria anguillulae PL171</name>
    <dbReference type="NCBI Taxonomy" id="765915"/>
    <lineage>
        <taxon>Eukaryota</taxon>
        <taxon>Fungi</taxon>
        <taxon>Fungi incertae sedis</taxon>
        <taxon>Blastocladiomycota</taxon>
        <taxon>Blastocladiomycetes</taxon>
        <taxon>Blastocladiales</taxon>
        <taxon>Catenariaceae</taxon>
        <taxon>Catenaria</taxon>
    </lineage>
</organism>
<reference evidence="3 4" key="1">
    <citation type="submission" date="2016-07" db="EMBL/GenBank/DDBJ databases">
        <title>Pervasive Adenine N6-methylation of Active Genes in Fungi.</title>
        <authorList>
            <consortium name="DOE Joint Genome Institute"/>
            <person name="Mondo S.J."/>
            <person name="Dannebaum R.O."/>
            <person name="Kuo R.C."/>
            <person name="Labutti K."/>
            <person name="Haridas S."/>
            <person name="Kuo A."/>
            <person name="Salamov A."/>
            <person name="Ahrendt S.R."/>
            <person name="Lipzen A."/>
            <person name="Sullivan W."/>
            <person name="Andreopoulos W.B."/>
            <person name="Clum A."/>
            <person name="Lindquist E."/>
            <person name="Daum C."/>
            <person name="Ramamoorthy G.K."/>
            <person name="Gryganskyi A."/>
            <person name="Culley D."/>
            <person name="Magnuson J.K."/>
            <person name="James T.Y."/>
            <person name="O'Malley M.A."/>
            <person name="Stajich J.E."/>
            <person name="Spatafora J.W."/>
            <person name="Visel A."/>
            <person name="Grigoriev I.V."/>
        </authorList>
    </citation>
    <scope>NUCLEOTIDE SEQUENCE [LARGE SCALE GENOMIC DNA]</scope>
    <source>
        <strain evidence="3 4">PL171</strain>
    </source>
</reference>
<feature type="coiled-coil region" evidence="1">
    <location>
        <begin position="295"/>
        <end position="420"/>
    </location>
</feature>
<feature type="region of interest" description="Disordered" evidence="2">
    <location>
        <begin position="463"/>
        <end position="485"/>
    </location>
</feature>
<feature type="compositionally biased region" description="Polar residues" evidence="2">
    <location>
        <begin position="22"/>
        <end position="35"/>
    </location>
</feature>
<feature type="compositionally biased region" description="Basic and acidic residues" evidence="2">
    <location>
        <begin position="759"/>
        <end position="769"/>
    </location>
</feature>
<feature type="compositionally biased region" description="Low complexity" evidence="2">
    <location>
        <begin position="117"/>
        <end position="130"/>
    </location>
</feature>
<evidence type="ECO:0000313" key="4">
    <source>
        <dbReference type="Proteomes" id="UP000193411"/>
    </source>
</evidence>
<feature type="compositionally biased region" description="Low complexity" evidence="2">
    <location>
        <begin position="156"/>
        <end position="195"/>
    </location>
</feature>
<feature type="region of interest" description="Disordered" evidence="2">
    <location>
        <begin position="553"/>
        <end position="575"/>
    </location>
</feature>
<feature type="region of interest" description="Disordered" evidence="2">
    <location>
        <begin position="117"/>
        <end position="261"/>
    </location>
</feature>
<dbReference type="AlphaFoldDB" id="A0A1Y2I138"/>
<feature type="compositionally biased region" description="Low complexity" evidence="2">
    <location>
        <begin position="221"/>
        <end position="231"/>
    </location>
</feature>
<feature type="compositionally biased region" description="Polar residues" evidence="2">
    <location>
        <begin position="608"/>
        <end position="631"/>
    </location>
</feature>
<feature type="region of interest" description="Disordered" evidence="2">
    <location>
        <begin position="608"/>
        <end position="637"/>
    </location>
</feature>
<keyword evidence="1" id="KW-0175">Coiled coil</keyword>
<gene>
    <name evidence="3" type="ORF">BCR44DRAFT_1496658</name>
</gene>
<keyword evidence="4" id="KW-1185">Reference proteome</keyword>
<feature type="region of interest" description="Disordered" evidence="2">
    <location>
        <begin position="805"/>
        <end position="839"/>
    </location>
</feature>
<sequence>MQRTPSSHLAASGSAHHLPGSHLSTGGNVAKTGNSPILRPHSPSNLTPPLVPFHLLASDDDEDAVTEPVPEPGVAQPSRPTNASSTSTLAANDTFLPLTSLFSSLASTVSALAGGATAASSGANGTATSSQVTLTPTITTPDGQLGSNHQVNENVTSSTLLASGTSSGSMHVSQNRRPLPPSLSRSSSRQMSSTSIHVGTVASSGTPSSIRRTPSMVASNTPLPGSSGSHSHLPHTHVLDNSHGHSHHYHSSLSHNSRSQNASLVLPSSTLNHSHGYLSSSTSSTHMDPTQDALHDSLMQQLADRDARIAQLEEQLRHLASTDTANQRLIADLEQQISELTTGKRQATQDLAVAKRELATNLTTLSKAHDERDAHLARVRDLESDLDRIKQIASGLSERLSLAESRVSELEHEEAEAKQQAVYWQQQAEELHGICDRLTAELEHRESILEEIDLGLSHALGEQMRRASPAAGNSRSESPSSPLQAAVGNGQLKASVTALNDSTMTLQPTSSPVYHAHFVDNTDSVSKRELGQQEQFSSTHTISTFSIASEQLVEPPSGASGDVYSTPSDTLESVHDPKAAGVSVGRLETSGLAGPTAMIQASETRTATISSDSIPTTVSSTQPAPVHLTTQPQPPEIRRQRSLQDELMVATSSSHPPEPSASPLPLGMTFSVVQNTPVPKAQPQLHAILTRIASRVYKHRHTLGMSDSDFDSFLGFLDDKAGVTFVHVLRAIASSGSRDEDDDMDDGGIAGTKDSTMQKQREQESERPPDSAYVGIDEPTPGKFELSKHSLADLLHQDHQDEHVSCSCHSRSDSHTHSDVHPASALKSPSSLQPSHVMDSAAHKQQSIWRSILAVYALNLLHLTGARVKQATIPNDIDNPRMGKHVVFSVSPTPETGLFTGKWAVLNGWIGSGSGGGKLIEHKEESG</sequence>
<evidence type="ECO:0000313" key="3">
    <source>
        <dbReference type="EMBL" id="ORZ39112.1"/>
    </source>
</evidence>
<feature type="compositionally biased region" description="Low complexity" evidence="2">
    <location>
        <begin position="1"/>
        <end position="18"/>
    </location>
</feature>
<name>A0A1Y2I138_9FUNG</name>
<evidence type="ECO:0000256" key="1">
    <source>
        <dbReference type="SAM" id="Coils"/>
    </source>
</evidence>
<feature type="region of interest" description="Disordered" evidence="2">
    <location>
        <begin position="735"/>
        <end position="779"/>
    </location>
</feature>
<dbReference type="EMBL" id="MCFL01000006">
    <property type="protein sequence ID" value="ORZ39112.1"/>
    <property type="molecule type" value="Genomic_DNA"/>
</dbReference>
<evidence type="ECO:0000256" key="2">
    <source>
        <dbReference type="SAM" id="MobiDB-lite"/>
    </source>
</evidence>
<feature type="region of interest" description="Disordered" evidence="2">
    <location>
        <begin position="1"/>
        <end position="87"/>
    </location>
</feature>
<protein>
    <submittedName>
        <fullName evidence="3">Uncharacterized protein</fullName>
    </submittedName>
</protein>
<feature type="compositionally biased region" description="Polar residues" evidence="2">
    <location>
        <begin position="131"/>
        <end position="155"/>
    </location>
</feature>
<feature type="compositionally biased region" description="Polar residues" evidence="2">
    <location>
        <begin position="201"/>
        <end position="220"/>
    </location>
</feature>
<feature type="compositionally biased region" description="Polar residues" evidence="2">
    <location>
        <begin position="471"/>
        <end position="483"/>
    </location>
</feature>
<dbReference type="OrthoDB" id="10255048at2759"/>
<dbReference type="Proteomes" id="UP000193411">
    <property type="component" value="Unassembled WGS sequence"/>
</dbReference>
<accession>A0A1Y2I138</accession>
<dbReference type="Gene3D" id="1.10.287.1490">
    <property type="match status" value="1"/>
</dbReference>
<proteinExistence type="predicted"/>